<organism evidence="4 5">
    <name type="scientific">Pichia kluyveri</name>
    <name type="common">Yeast</name>
    <dbReference type="NCBI Taxonomy" id="36015"/>
    <lineage>
        <taxon>Eukaryota</taxon>
        <taxon>Fungi</taxon>
        <taxon>Dikarya</taxon>
        <taxon>Ascomycota</taxon>
        <taxon>Saccharomycotina</taxon>
        <taxon>Pichiomycetes</taxon>
        <taxon>Pichiales</taxon>
        <taxon>Pichiaceae</taxon>
        <taxon>Pichia</taxon>
    </lineage>
</organism>
<protein>
    <recommendedName>
        <fullName evidence="3">CUE domain-containing protein</fullName>
    </recommendedName>
</protein>
<dbReference type="EMBL" id="BTGB01000002">
    <property type="protein sequence ID" value="GMM45159.1"/>
    <property type="molecule type" value="Genomic_DNA"/>
</dbReference>
<dbReference type="Proteomes" id="UP001378960">
    <property type="component" value="Unassembled WGS sequence"/>
</dbReference>
<keyword evidence="2" id="KW-0472">Membrane</keyword>
<keyword evidence="5" id="KW-1185">Reference proteome</keyword>
<sequence>MDFHPVTIVLGAFVALILVNFFFFDNQPPRVSNRASRNFVVTDEMIETVRAIGPGLTTLQIKADLQLTGSVEATIDRYLRGSIVSTEDITPEPVTKLESSNINNSLSDNDGNGMFNGLTFDQMKRKMILENRKKFEAKYGTISI</sequence>
<feature type="domain" description="CUE" evidence="3">
    <location>
        <begin position="41"/>
        <end position="83"/>
    </location>
</feature>
<comment type="caution">
    <text evidence="4">The sequence shown here is derived from an EMBL/GenBank/DDBJ whole genome shotgun (WGS) entry which is preliminary data.</text>
</comment>
<dbReference type="PROSITE" id="PS51140">
    <property type="entry name" value="CUE"/>
    <property type="match status" value="1"/>
</dbReference>
<evidence type="ECO:0000313" key="5">
    <source>
        <dbReference type="Proteomes" id="UP001378960"/>
    </source>
</evidence>
<dbReference type="CDD" id="cd14424">
    <property type="entry name" value="CUE_Cue1p_like"/>
    <property type="match status" value="1"/>
</dbReference>
<gene>
    <name evidence="4" type="ORF">DAPK24_017340</name>
</gene>
<keyword evidence="1" id="KW-0833">Ubl conjugation pathway</keyword>
<dbReference type="Gene3D" id="1.10.8.10">
    <property type="entry name" value="DNA helicase RuvA subunit, C-terminal domain"/>
    <property type="match status" value="1"/>
</dbReference>
<name>A0AAV5R0Z3_PICKL</name>
<dbReference type="Pfam" id="PF02845">
    <property type="entry name" value="CUE"/>
    <property type="match status" value="1"/>
</dbReference>
<keyword evidence="2" id="KW-1133">Transmembrane helix</keyword>
<keyword evidence="2" id="KW-0812">Transmembrane</keyword>
<proteinExistence type="predicted"/>
<evidence type="ECO:0000313" key="4">
    <source>
        <dbReference type="EMBL" id="GMM45159.1"/>
    </source>
</evidence>
<dbReference type="InterPro" id="IPR003892">
    <property type="entry name" value="CUE"/>
</dbReference>
<accession>A0AAV5R0Z3</accession>
<feature type="transmembrane region" description="Helical" evidence="2">
    <location>
        <begin position="6"/>
        <end position="24"/>
    </location>
</feature>
<evidence type="ECO:0000259" key="3">
    <source>
        <dbReference type="PROSITE" id="PS51140"/>
    </source>
</evidence>
<reference evidence="4 5" key="1">
    <citation type="journal article" date="2023" name="Elife">
        <title>Identification of key yeast species and microbe-microbe interactions impacting larval growth of Drosophila in the wild.</title>
        <authorList>
            <person name="Mure A."/>
            <person name="Sugiura Y."/>
            <person name="Maeda R."/>
            <person name="Honda K."/>
            <person name="Sakurai N."/>
            <person name="Takahashi Y."/>
            <person name="Watada M."/>
            <person name="Katoh T."/>
            <person name="Gotoh A."/>
            <person name="Gotoh Y."/>
            <person name="Taniguchi I."/>
            <person name="Nakamura K."/>
            <person name="Hayashi T."/>
            <person name="Katayama T."/>
            <person name="Uemura T."/>
            <person name="Hattori Y."/>
        </authorList>
    </citation>
    <scope>NUCLEOTIDE SEQUENCE [LARGE SCALE GENOMIC DNA]</scope>
    <source>
        <strain evidence="4 5">PK-24</strain>
    </source>
</reference>
<dbReference type="AlphaFoldDB" id="A0AAV5R0Z3"/>
<evidence type="ECO:0000256" key="1">
    <source>
        <dbReference type="ARBA" id="ARBA00022786"/>
    </source>
</evidence>
<dbReference type="GO" id="GO:0043130">
    <property type="term" value="F:ubiquitin binding"/>
    <property type="evidence" value="ECO:0007669"/>
    <property type="project" value="InterPro"/>
</dbReference>
<dbReference type="SMART" id="SM00546">
    <property type="entry name" value="CUE"/>
    <property type="match status" value="1"/>
</dbReference>
<evidence type="ECO:0000256" key="2">
    <source>
        <dbReference type="SAM" id="Phobius"/>
    </source>
</evidence>